<evidence type="ECO:0000256" key="6">
    <source>
        <dbReference type="ARBA" id="ARBA00023125"/>
    </source>
</evidence>
<dbReference type="SUPFAM" id="SSF46894">
    <property type="entry name" value="C-terminal effector domain of the bipartite response regulators"/>
    <property type="match status" value="1"/>
</dbReference>
<dbReference type="InterPro" id="IPR011006">
    <property type="entry name" value="CheY-like_superfamily"/>
</dbReference>
<feature type="domain" description="OmpR/PhoB-type" evidence="11">
    <location>
        <begin position="124"/>
        <end position="218"/>
    </location>
</feature>
<dbReference type="GO" id="GO:0005829">
    <property type="term" value="C:cytosol"/>
    <property type="evidence" value="ECO:0007669"/>
    <property type="project" value="TreeGrafter"/>
</dbReference>
<protein>
    <submittedName>
        <fullName evidence="12">Transcriptional regulator</fullName>
    </submittedName>
</protein>
<dbReference type="Gene3D" id="6.10.250.690">
    <property type="match status" value="1"/>
</dbReference>
<dbReference type="PANTHER" id="PTHR48111">
    <property type="entry name" value="REGULATOR OF RPOS"/>
    <property type="match status" value="1"/>
</dbReference>
<dbReference type="Gene3D" id="3.40.50.2300">
    <property type="match status" value="1"/>
</dbReference>
<dbReference type="SUPFAM" id="SSF52172">
    <property type="entry name" value="CheY-like"/>
    <property type="match status" value="1"/>
</dbReference>
<dbReference type="InterPro" id="IPR039420">
    <property type="entry name" value="WalR-like"/>
</dbReference>
<feature type="domain" description="Response regulatory" evidence="10">
    <location>
        <begin position="2"/>
        <end position="116"/>
    </location>
</feature>
<name>A0A0C6FVF7_9HYPH</name>
<dbReference type="InterPro" id="IPR001789">
    <property type="entry name" value="Sig_transdc_resp-reg_receiver"/>
</dbReference>
<evidence type="ECO:0000256" key="3">
    <source>
        <dbReference type="ARBA" id="ARBA00022553"/>
    </source>
</evidence>
<dbReference type="InterPro" id="IPR036388">
    <property type="entry name" value="WH-like_DNA-bd_sf"/>
</dbReference>
<dbReference type="PANTHER" id="PTHR48111:SF35">
    <property type="entry name" value="TRANSCRIPTIONAL REGULATORY PROTEIN QSEB"/>
    <property type="match status" value="1"/>
</dbReference>
<dbReference type="Gene3D" id="1.10.10.10">
    <property type="entry name" value="Winged helix-like DNA-binding domain superfamily/Winged helix DNA-binding domain"/>
    <property type="match status" value="1"/>
</dbReference>
<keyword evidence="2" id="KW-0963">Cytoplasm</keyword>
<evidence type="ECO:0000259" key="11">
    <source>
        <dbReference type="PROSITE" id="PS51755"/>
    </source>
</evidence>
<dbReference type="CDD" id="cd17624">
    <property type="entry name" value="REC_OmpR_PmrA-like"/>
    <property type="match status" value="1"/>
</dbReference>
<evidence type="ECO:0000256" key="2">
    <source>
        <dbReference type="ARBA" id="ARBA00022490"/>
    </source>
</evidence>
<reference evidence="12 13" key="1">
    <citation type="journal article" date="2015" name="Genome Announc.">
        <title>Complete Genome Sequence of Methylobacterium aquaticum Strain 22A, Isolated from Racomitrium japonicum Moss.</title>
        <authorList>
            <person name="Tani A."/>
            <person name="Ogura Y."/>
            <person name="Hayashi T."/>
            <person name="Kimbara K."/>
        </authorList>
    </citation>
    <scope>NUCLEOTIDE SEQUENCE [LARGE SCALE GENOMIC DNA]</scope>
    <source>
        <strain evidence="12 13">MA-22A</strain>
        <plasmid evidence="13">Plasmid pMaq22A_1p DNA</plasmid>
    </source>
</reference>
<dbReference type="RefSeq" id="WP_060850598.1">
    <property type="nucleotide sequence ID" value="NZ_AP014705.1"/>
</dbReference>
<dbReference type="GO" id="GO:0000156">
    <property type="term" value="F:phosphorelay response regulator activity"/>
    <property type="evidence" value="ECO:0007669"/>
    <property type="project" value="TreeGrafter"/>
</dbReference>
<dbReference type="PROSITE" id="PS50110">
    <property type="entry name" value="RESPONSE_REGULATORY"/>
    <property type="match status" value="1"/>
</dbReference>
<dbReference type="KEGG" id="maqu:Maq22A_1p36850"/>
<dbReference type="SMART" id="SM00448">
    <property type="entry name" value="REC"/>
    <property type="match status" value="1"/>
</dbReference>
<sequence length="220" mass="23475">MRILVVEDDTILADGLRAGLSLGGATVDCVATCADAEAALATSTFSAVVLDLMLPDGSGLDVLRGLRRRADRTPVVLLTARDAVADRIAGLDGGADDYLGKPFDLDELSARIRAVVRRASGRAAGILEHGGIRLDPGSLAVTVDGVAVAVSRREVMVLAALMERPDVLRSKAELEERLYGWQEEVESNAVEVHMHNLRAKIGRHAIETVRGLGYRMRALA</sequence>
<dbReference type="GO" id="GO:0032993">
    <property type="term" value="C:protein-DNA complex"/>
    <property type="evidence" value="ECO:0007669"/>
    <property type="project" value="TreeGrafter"/>
</dbReference>
<evidence type="ECO:0000256" key="8">
    <source>
        <dbReference type="PROSITE-ProRule" id="PRU00169"/>
    </source>
</evidence>
<dbReference type="CDD" id="cd00383">
    <property type="entry name" value="trans_reg_C"/>
    <property type="match status" value="1"/>
</dbReference>
<dbReference type="Pfam" id="PF00486">
    <property type="entry name" value="Trans_reg_C"/>
    <property type="match status" value="1"/>
</dbReference>
<keyword evidence="4" id="KW-0902">Two-component regulatory system</keyword>
<dbReference type="Proteomes" id="UP000061432">
    <property type="component" value="Plasmid pMaq22A_1p"/>
</dbReference>
<evidence type="ECO:0000256" key="5">
    <source>
        <dbReference type="ARBA" id="ARBA00023015"/>
    </source>
</evidence>
<dbReference type="PATRIC" id="fig|270351.10.peg.6646"/>
<dbReference type="SMART" id="SM00862">
    <property type="entry name" value="Trans_reg_C"/>
    <property type="match status" value="1"/>
</dbReference>
<dbReference type="InterPro" id="IPR001867">
    <property type="entry name" value="OmpR/PhoB-type_DNA-bd"/>
</dbReference>
<geneLocation type="plasmid" evidence="13">
    <name>pMaq22A_1p DNA</name>
</geneLocation>
<evidence type="ECO:0000313" key="12">
    <source>
        <dbReference type="EMBL" id="BAQ49564.1"/>
    </source>
</evidence>
<dbReference type="EMBL" id="AP014705">
    <property type="protein sequence ID" value="BAQ49564.1"/>
    <property type="molecule type" value="Genomic_DNA"/>
</dbReference>
<gene>
    <name evidence="12" type="primary">ompR</name>
    <name evidence="12" type="ORF">Maq22A_1p36850</name>
</gene>
<proteinExistence type="predicted"/>
<feature type="modified residue" description="4-aspartylphosphate" evidence="8">
    <location>
        <position position="51"/>
    </location>
</feature>
<evidence type="ECO:0000313" key="13">
    <source>
        <dbReference type="Proteomes" id="UP000061432"/>
    </source>
</evidence>
<accession>A0A0C6FVF7</accession>
<evidence type="ECO:0000256" key="1">
    <source>
        <dbReference type="ARBA" id="ARBA00004496"/>
    </source>
</evidence>
<dbReference type="OrthoDB" id="9802426at2"/>
<dbReference type="AlphaFoldDB" id="A0A0C6FVF7"/>
<reference evidence="13" key="2">
    <citation type="submission" date="2015-01" db="EMBL/GenBank/DDBJ databases">
        <title>Complete genome sequence of Methylobacterium aquaticum strain 22A.</title>
        <authorList>
            <person name="Tani A."/>
            <person name="Ogura Y."/>
            <person name="Hayashi T."/>
        </authorList>
    </citation>
    <scope>NUCLEOTIDE SEQUENCE [LARGE SCALE GENOMIC DNA]</scope>
    <source>
        <strain evidence="13">MA-22A</strain>
        <plasmid evidence="13">Plasmid pMaq22A_1p DNA</plasmid>
    </source>
</reference>
<keyword evidence="3 8" id="KW-0597">Phosphoprotein</keyword>
<keyword evidence="6 9" id="KW-0238">DNA-binding</keyword>
<dbReference type="PROSITE" id="PS51755">
    <property type="entry name" value="OMPR_PHOB"/>
    <property type="match status" value="1"/>
</dbReference>
<evidence type="ECO:0000256" key="4">
    <source>
        <dbReference type="ARBA" id="ARBA00023012"/>
    </source>
</evidence>
<organism evidence="12 13">
    <name type="scientific">Methylobacterium aquaticum</name>
    <dbReference type="NCBI Taxonomy" id="270351"/>
    <lineage>
        <taxon>Bacteria</taxon>
        <taxon>Pseudomonadati</taxon>
        <taxon>Pseudomonadota</taxon>
        <taxon>Alphaproteobacteria</taxon>
        <taxon>Hyphomicrobiales</taxon>
        <taxon>Methylobacteriaceae</taxon>
        <taxon>Methylobacterium</taxon>
    </lineage>
</organism>
<feature type="DNA-binding region" description="OmpR/PhoB-type" evidence="9">
    <location>
        <begin position="124"/>
        <end position="218"/>
    </location>
</feature>
<keyword evidence="5" id="KW-0805">Transcription regulation</keyword>
<evidence type="ECO:0000259" key="10">
    <source>
        <dbReference type="PROSITE" id="PS50110"/>
    </source>
</evidence>
<dbReference type="Pfam" id="PF00072">
    <property type="entry name" value="Response_reg"/>
    <property type="match status" value="1"/>
</dbReference>
<evidence type="ECO:0000256" key="7">
    <source>
        <dbReference type="ARBA" id="ARBA00023163"/>
    </source>
</evidence>
<keyword evidence="7" id="KW-0804">Transcription</keyword>
<comment type="subcellular location">
    <subcellularLocation>
        <location evidence="1">Cytoplasm</location>
    </subcellularLocation>
</comment>
<keyword evidence="12" id="KW-0614">Plasmid</keyword>
<dbReference type="GO" id="GO:0006355">
    <property type="term" value="P:regulation of DNA-templated transcription"/>
    <property type="evidence" value="ECO:0007669"/>
    <property type="project" value="InterPro"/>
</dbReference>
<dbReference type="InterPro" id="IPR016032">
    <property type="entry name" value="Sig_transdc_resp-reg_C-effctor"/>
</dbReference>
<dbReference type="GO" id="GO:0000976">
    <property type="term" value="F:transcription cis-regulatory region binding"/>
    <property type="evidence" value="ECO:0007669"/>
    <property type="project" value="TreeGrafter"/>
</dbReference>
<evidence type="ECO:0000256" key="9">
    <source>
        <dbReference type="PROSITE-ProRule" id="PRU01091"/>
    </source>
</evidence>